<dbReference type="AlphaFoldDB" id="A0A1I3Q8C2"/>
<feature type="chain" id="PRO_5011578205" description="HEAT repeat-containing protein" evidence="1">
    <location>
        <begin position="41"/>
        <end position="447"/>
    </location>
</feature>
<organism evidence="2 3">
    <name type="scientific">Planctomicrobium piriforme</name>
    <dbReference type="NCBI Taxonomy" id="1576369"/>
    <lineage>
        <taxon>Bacteria</taxon>
        <taxon>Pseudomonadati</taxon>
        <taxon>Planctomycetota</taxon>
        <taxon>Planctomycetia</taxon>
        <taxon>Planctomycetales</taxon>
        <taxon>Planctomycetaceae</taxon>
        <taxon>Planctomicrobium</taxon>
    </lineage>
</organism>
<reference evidence="3" key="1">
    <citation type="submission" date="2016-10" db="EMBL/GenBank/DDBJ databases">
        <authorList>
            <person name="Varghese N."/>
            <person name="Submissions S."/>
        </authorList>
    </citation>
    <scope>NUCLEOTIDE SEQUENCE [LARGE SCALE GENOMIC DNA]</scope>
    <source>
        <strain evidence="3">DSM 26348</strain>
    </source>
</reference>
<dbReference type="InterPro" id="IPR016024">
    <property type="entry name" value="ARM-type_fold"/>
</dbReference>
<dbReference type="RefSeq" id="WP_092054667.1">
    <property type="nucleotide sequence ID" value="NZ_FOQD01000018.1"/>
</dbReference>
<dbReference type="SUPFAM" id="SSF48371">
    <property type="entry name" value="ARM repeat"/>
    <property type="match status" value="1"/>
</dbReference>
<gene>
    <name evidence="2" type="ORF">SAMN05421753_11813</name>
</gene>
<feature type="signal peptide" evidence="1">
    <location>
        <begin position="1"/>
        <end position="40"/>
    </location>
</feature>
<sequence length="447" mass="48948">MSERDLSSAVEVPKGNVVFARTGCRILPLLALLGSLLATAALPNSVAAQDAWKSPEWLMDSAQAKQFYRVDYFKNKAEFRAAAPGNAGIAKMKKVVHYYLSQLTHEDNTDLPKTVDRLLNEMAPTLTTPAVRQILMDEILARAPEILTHPKDIVRFNMLSAVVQLNLKPAQYQGSTEIPAVPYNPAHKLLIQVLIDPKQSLDCRILAAKGLARICRDGDGAPSSNEKSDIAQALVDTLAATPPSSEDGIWWFRNKMIEALGFVDRIDNSATQPIVVEALLDIIVNRKELFLNRTLAAQGISQLPLSSSTNLPLITVEICKLLGEMCASYAKAPTSVGWQEPFVRIYLSFKPATVHQAKVRKWGLLFQLERTGLATHAAVVKGAFDVVFPICKPFLEKLPQAPLPPPPSASLVKALNEWVQKNEPTNRSVVPNGKLYPAKPSQVVGAN</sequence>
<evidence type="ECO:0000313" key="3">
    <source>
        <dbReference type="Proteomes" id="UP000199518"/>
    </source>
</evidence>
<protein>
    <recommendedName>
        <fullName evidence="4">HEAT repeat-containing protein</fullName>
    </recommendedName>
</protein>
<proteinExistence type="predicted"/>
<dbReference type="EMBL" id="FOQD01000018">
    <property type="protein sequence ID" value="SFJ30494.1"/>
    <property type="molecule type" value="Genomic_DNA"/>
</dbReference>
<keyword evidence="3" id="KW-1185">Reference proteome</keyword>
<name>A0A1I3Q8C2_9PLAN</name>
<evidence type="ECO:0008006" key="4">
    <source>
        <dbReference type="Google" id="ProtNLM"/>
    </source>
</evidence>
<keyword evidence="1" id="KW-0732">Signal</keyword>
<evidence type="ECO:0000313" key="2">
    <source>
        <dbReference type="EMBL" id="SFJ30494.1"/>
    </source>
</evidence>
<evidence type="ECO:0000256" key="1">
    <source>
        <dbReference type="SAM" id="SignalP"/>
    </source>
</evidence>
<accession>A0A1I3Q8C2</accession>
<dbReference type="OrthoDB" id="268226at2"/>
<dbReference type="Proteomes" id="UP000199518">
    <property type="component" value="Unassembled WGS sequence"/>
</dbReference>